<organism evidence="2 3">
    <name type="scientific">Talaromyces atroroseus</name>
    <dbReference type="NCBI Taxonomy" id="1441469"/>
    <lineage>
        <taxon>Eukaryota</taxon>
        <taxon>Fungi</taxon>
        <taxon>Dikarya</taxon>
        <taxon>Ascomycota</taxon>
        <taxon>Pezizomycotina</taxon>
        <taxon>Eurotiomycetes</taxon>
        <taxon>Eurotiomycetidae</taxon>
        <taxon>Eurotiales</taxon>
        <taxon>Trichocomaceae</taxon>
        <taxon>Talaromyces</taxon>
        <taxon>Talaromyces sect. Trachyspermi</taxon>
    </lineage>
</organism>
<dbReference type="Gene3D" id="3.40.50.720">
    <property type="entry name" value="NAD(P)-binding Rossmann-like Domain"/>
    <property type="match status" value="1"/>
</dbReference>
<dbReference type="Proteomes" id="UP000214365">
    <property type="component" value="Unassembled WGS sequence"/>
</dbReference>
<dbReference type="EMBL" id="LFMY01000011">
    <property type="protein sequence ID" value="OKL57475.1"/>
    <property type="molecule type" value="Genomic_DNA"/>
</dbReference>
<dbReference type="STRING" id="1441469.A0A225ASS1"/>
<dbReference type="RefSeq" id="XP_020117596.1">
    <property type="nucleotide sequence ID" value="XM_020262115.1"/>
</dbReference>
<protein>
    <submittedName>
        <fullName evidence="2">Uncharacterized protein</fullName>
    </submittedName>
</protein>
<dbReference type="InterPro" id="IPR036291">
    <property type="entry name" value="NAD(P)-bd_dom_sf"/>
</dbReference>
<keyword evidence="1" id="KW-0560">Oxidoreductase</keyword>
<dbReference type="InterPro" id="IPR002347">
    <property type="entry name" value="SDR_fam"/>
</dbReference>
<proteinExistence type="predicted"/>
<name>A0A225ASS1_TALAT</name>
<dbReference type="AlphaFoldDB" id="A0A225ASS1"/>
<dbReference type="PANTHER" id="PTHR43157:SF22">
    <property type="entry name" value="SHORT-CHAIN DEHYDROGENASE_REDUCTASE PHMF"/>
    <property type="match status" value="1"/>
</dbReference>
<evidence type="ECO:0000313" key="2">
    <source>
        <dbReference type="EMBL" id="OKL57475.1"/>
    </source>
</evidence>
<dbReference type="OrthoDB" id="542013at2759"/>
<dbReference type="PANTHER" id="PTHR43157">
    <property type="entry name" value="PHOSPHATIDYLINOSITOL-GLYCAN BIOSYNTHESIS CLASS F PROTEIN-RELATED"/>
    <property type="match status" value="1"/>
</dbReference>
<evidence type="ECO:0000256" key="1">
    <source>
        <dbReference type="ARBA" id="ARBA00023002"/>
    </source>
</evidence>
<accession>A0A225ASS1</accession>
<dbReference type="SUPFAM" id="SSF51735">
    <property type="entry name" value="NAD(P)-binding Rossmann-fold domains"/>
    <property type="match status" value="1"/>
</dbReference>
<dbReference type="GeneID" id="31006955"/>
<keyword evidence="3" id="KW-1185">Reference proteome</keyword>
<evidence type="ECO:0000313" key="3">
    <source>
        <dbReference type="Proteomes" id="UP000214365"/>
    </source>
</evidence>
<comment type="caution">
    <text evidence="2">The sequence shown here is derived from an EMBL/GenBank/DDBJ whole genome shotgun (WGS) entry which is preliminary data.</text>
</comment>
<dbReference type="Pfam" id="PF00106">
    <property type="entry name" value="adh_short"/>
    <property type="match status" value="1"/>
</dbReference>
<gene>
    <name evidence="2" type="ORF">UA08_07199</name>
</gene>
<reference evidence="2 3" key="1">
    <citation type="submission" date="2015-06" db="EMBL/GenBank/DDBJ databases">
        <title>Talaromyces atroroseus IBT 11181 draft genome.</title>
        <authorList>
            <person name="Rasmussen K.B."/>
            <person name="Rasmussen S."/>
            <person name="Petersen B."/>
            <person name="Sicheritz-Ponten T."/>
            <person name="Mortensen U.H."/>
            <person name="Thrane U."/>
        </authorList>
    </citation>
    <scope>NUCLEOTIDE SEQUENCE [LARGE SCALE GENOMIC DNA]</scope>
    <source>
        <strain evidence="2 3">IBT 11181</strain>
    </source>
</reference>
<sequence length="359" mass="38874">MVQFNDPHAKVSPLYMFRGARNPPAETSKTFDGKTVLVTGCNTGVGYQAALKIAARNPQRLILGTRTIAKGEATRDKILAQVPTLDRARIDIFEIEYASFRSVCAFADAVKASTPTLDCVLLSAGVAMPAYETTTEKGVPGSWEMALKVNVLSAALLAIELLPLLKRTPGSILEFVGSCGYCNVTSQQLAPMLEPDTPAAAPAAGDLKVLEYFNRADRWTMESGYCEPKLLLMFVLQGLVESLGGSQGKLPGSSSGSTPILLACCPNQTKTDLGRHFSFGLRLSMKFFNAVVARTAEQGSRVLVSGLTLGEEANGRMWMNDRFDDLSPGLTAEEWERLQKRAWGEIVQVLTQYKPGLSI</sequence>
<dbReference type="GO" id="GO:0016491">
    <property type="term" value="F:oxidoreductase activity"/>
    <property type="evidence" value="ECO:0007669"/>
    <property type="project" value="UniProtKB-KW"/>
</dbReference>